<comment type="caution">
    <text evidence="2">The sequence shown here is derived from an EMBL/GenBank/DDBJ whole genome shotgun (WGS) entry which is preliminary data.</text>
</comment>
<evidence type="ECO:0000313" key="2">
    <source>
        <dbReference type="EMBL" id="OGZ08379.1"/>
    </source>
</evidence>
<dbReference type="AlphaFoldDB" id="A0A1G2D467"/>
<reference evidence="2 3" key="1">
    <citation type="journal article" date="2016" name="Nat. Commun.">
        <title>Thousands of microbial genomes shed light on interconnected biogeochemical processes in an aquifer system.</title>
        <authorList>
            <person name="Anantharaman K."/>
            <person name="Brown C.T."/>
            <person name="Hug L.A."/>
            <person name="Sharon I."/>
            <person name="Castelle C.J."/>
            <person name="Probst A.J."/>
            <person name="Thomas B.C."/>
            <person name="Singh A."/>
            <person name="Wilkins M.J."/>
            <person name="Karaoz U."/>
            <person name="Brodie E.L."/>
            <person name="Williams K.H."/>
            <person name="Hubbard S.S."/>
            <person name="Banfield J.F."/>
        </authorList>
    </citation>
    <scope>NUCLEOTIDE SEQUENCE [LARGE SCALE GENOMIC DNA]</scope>
</reference>
<organism evidence="2 3">
    <name type="scientific">Candidatus Lloydbacteria bacterium RIFCSPHIGHO2_02_FULL_50_13</name>
    <dbReference type="NCBI Taxonomy" id="1798661"/>
    <lineage>
        <taxon>Bacteria</taxon>
        <taxon>Candidatus Lloydiibacteriota</taxon>
    </lineage>
</organism>
<evidence type="ECO:0000256" key="1">
    <source>
        <dbReference type="SAM" id="Phobius"/>
    </source>
</evidence>
<dbReference type="EMBL" id="MHLL01000036">
    <property type="protein sequence ID" value="OGZ08379.1"/>
    <property type="molecule type" value="Genomic_DNA"/>
</dbReference>
<feature type="transmembrane region" description="Helical" evidence="1">
    <location>
        <begin position="117"/>
        <end position="135"/>
    </location>
</feature>
<dbReference type="Proteomes" id="UP000177996">
    <property type="component" value="Unassembled WGS sequence"/>
</dbReference>
<sequence length="190" mass="21912">MNLWEKVVTADHRITLSLERKCHKIQRKIGWTNFTLARHLVYLFFAEVVVGLGYALFCAFGAPNFFYALVIATLTLWKLGKKWLEWELKKVRQLEQAALRRVLSGTMNPEKLHPDTTALHLVIGMMLAIGFPVLWGFLGFIFASFWWVAFCLTLLAYSYLKYIDPLIPAKSESEKRLERSTQMQAAPSRA</sequence>
<name>A0A1G2D467_9BACT</name>
<proteinExistence type="predicted"/>
<gene>
    <name evidence="2" type="ORF">A3D65_05650</name>
</gene>
<keyword evidence="1" id="KW-0812">Transmembrane</keyword>
<keyword evidence="1" id="KW-1133">Transmembrane helix</keyword>
<protein>
    <submittedName>
        <fullName evidence="2">Uncharacterized protein</fullName>
    </submittedName>
</protein>
<accession>A0A1G2D467</accession>
<keyword evidence="1" id="KW-0472">Membrane</keyword>
<feature type="transmembrane region" description="Helical" evidence="1">
    <location>
        <begin position="36"/>
        <end position="57"/>
    </location>
</feature>
<evidence type="ECO:0000313" key="3">
    <source>
        <dbReference type="Proteomes" id="UP000177996"/>
    </source>
</evidence>
<feature type="transmembrane region" description="Helical" evidence="1">
    <location>
        <begin position="141"/>
        <end position="160"/>
    </location>
</feature>